<gene>
    <name evidence="2" type="ORF">Ahy_A06g027690</name>
</gene>
<accession>A0A445CPG7</accession>
<proteinExistence type="predicted"/>
<dbReference type="AlphaFoldDB" id="A0A445CPG7"/>
<feature type="compositionally biased region" description="Low complexity" evidence="1">
    <location>
        <begin position="1"/>
        <end position="13"/>
    </location>
</feature>
<dbReference type="Gramene" id="arahy.Tifrunner.gnm2.ann2.Ah06g021500.1">
    <property type="protein sequence ID" value="arahy.Tifrunner.gnm2.ann2.Ah06g021500.1-CDS"/>
    <property type="gene ID" value="arahy.Tifrunner.gnm2.ann2.Ah06g021500"/>
</dbReference>
<dbReference type="PANTHER" id="PTHR34371">
    <property type="entry name" value="OS01G0551000 PROTEIN"/>
    <property type="match status" value="1"/>
</dbReference>
<sequence>MKSTGRLPLLSLKKSPEKERSGSLTPPLETSASVPFRWEQVPGKPIPCTALIPFSDPKDFLPKCLHLPTPPARIIIPSPNAINLKRNRNRGRWFGSLKKKPFIRDSNLKRAASFSATSHPYGYKPRVWTTIYEGLKQVVPWKNKKLKDAGSTHTL</sequence>
<dbReference type="Pfam" id="PF05097">
    <property type="entry name" value="DUF688"/>
    <property type="match status" value="1"/>
</dbReference>
<name>A0A445CPG7_ARAHY</name>
<dbReference type="InterPro" id="IPR007789">
    <property type="entry name" value="DUF688"/>
</dbReference>
<dbReference type="PANTHER" id="PTHR34371:SF2">
    <property type="entry name" value="DUF688 FAMILY PROTEIN"/>
    <property type="match status" value="1"/>
</dbReference>
<evidence type="ECO:0000313" key="3">
    <source>
        <dbReference type="Proteomes" id="UP000289738"/>
    </source>
</evidence>
<dbReference type="EMBL" id="SDMP01000006">
    <property type="protein sequence ID" value="RYR52819.1"/>
    <property type="molecule type" value="Genomic_DNA"/>
</dbReference>
<keyword evidence="3" id="KW-1185">Reference proteome</keyword>
<dbReference type="OrthoDB" id="1934555at2759"/>
<protein>
    <submittedName>
        <fullName evidence="2">Uncharacterized protein</fullName>
    </submittedName>
</protein>
<evidence type="ECO:0000256" key="1">
    <source>
        <dbReference type="SAM" id="MobiDB-lite"/>
    </source>
</evidence>
<organism evidence="2 3">
    <name type="scientific">Arachis hypogaea</name>
    <name type="common">Peanut</name>
    <dbReference type="NCBI Taxonomy" id="3818"/>
    <lineage>
        <taxon>Eukaryota</taxon>
        <taxon>Viridiplantae</taxon>
        <taxon>Streptophyta</taxon>
        <taxon>Embryophyta</taxon>
        <taxon>Tracheophyta</taxon>
        <taxon>Spermatophyta</taxon>
        <taxon>Magnoliopsida</taxon>
        <taxon>eudicotyledons</taxon>
        <taxon>Gunneridae</taxon>
        <taxon>Pentapetalae</taxon>
        <taxon>rosids</taxon>
        <taxon>fabids</taxon>
        <taxon>Fabales</taxon>
        <taxon>Fabaceae</taxon>
        <taxon>Papilionoideae</taxon>
        <taxon>50 kb inversion clade</taxon>
        <taxon>dalbergioids sensu lato</taxon>
        <taxon>Dalbergieae</taxon>
        <taxon>Pterocarpus clade</taxon>
        <taxon>Arachis</taxon>
    </lineage>
</organism>
<comment type="caution">
    <text evidence="2">The sequence shown here is derived from an EMBL/GenBank/DDBJ whole genome shotgun (WGS) entry which is preliminary data.</text>
</comment>
<evidence type="ECO:0000313" key="2">
    <source>
        <dbReference type="EMBL" id="RYR52819.1"/>
    </source>
</evidence>
<reference evidence="2 3" key="1">
    <citation type="submission" date="2019-01" db="EMBL/GenBank/DDBJ databases">
        <title>Sequencing of cultivated peanut Arachis hypogaea provides insights into genome evolution and oil improvement.</title>
        <authorList>
            <person name="Chen X."/>
        </authorList>
    </citation>
    <scope>NUCLEOTIDE SEQUENCE [LARGE SCALE GENOMIC DNA]</scope>
    <source>
        <strain evidence="3">cv. Fuhuasheng</strain>
        <tissue evidence="2">Leaves</tissue>
    </source>
</reference>
<dbReference type="Proteomes" id="UP000289738">
    <property type="component" value="Chromosome A06"/>
</dbReference>
<feature type="region of interest" description="Disordered" evidence="1">
    <location>
        <begin position="1"/>
        <end position="30"/>
    </location>
</feature>